<dbReference type="SUPFAM" id="SSF54909">
    <property type="entry name" value="Dimeric alpha+beta barrel"/>
    <property type="match status" value="2"/>
</dbReference>
<gene>
    <name evidence="2" type="ORF">K4G66_27075</name>
</gene>
<accession>A0AA49GMC5</accession>
<organism evidence="2">
    <name type="scientific">Roseihalotalea indica</name>
    <dbReference type="NCBI Taxonomy" id="2867963"/>
    <lineage>
        <taxon>Bacteria</taxon>
        <taxon>Pseudomonadati</taxon>
        <taxon>Bacteroidota</taxon>
        <taxon>Cytophagia</taxon>
        <taxon>Cytophagales</taxon>
        <taxon>Catalimonadaceae</taxon>
        <taxon>Roseihalotalea</taxon>
    </lineage>
</organism>
<feature type="domain" description="NIPSNAP" evidence="1">
    <location>
        <begin position="156"/>
        <end position="259"/>
    </location>
</feature>
<evidence type="ECO:0000313" key="2">
    <source>
        <dbReference type="EMBL" id="WKN36033.1"/>
    </source>
</evidence>
<dbReference type="Pfam" id="PF07978">
    <property type="entry name" value="NIPSNAP"/>
    <property type="match status" value="2"/>
</dbReference>
<reference evidence="2" key="1">
    <citation type="journal article" date="2023" name="Comput. Struct. Biotechnol. J.">
        <title>Discovery of a novel marine Bacteroidetes with a rich repertoire of carbohydrate-active enzymes.</title>
        <authorList>
            <person name="Chen B."/>
            <person name="Liu G."/>
            <person name="Chen Q."/>
            <person name="Wang H."/>
            <person name="Liu L."/>
            <person name="Tang K."/>
        </authorList>
    </citation>
    <scope>NUCLEOTIDE SEQUENCE</scope>
    <source>
        <strain evidence="2">TK19036</strain>
    </source>
</reference>
<sequence>MNVKPNNLRILSFLLCFVCSVSLSYGQKDSKYFYQLKVYHLGSDEQQQQVDQYLEEAYVPAMHRAGIEHVGVFHTIEDESPKTYVFVPYASLSKVTEIEQALEKDKKYQKAGSDYINAAHDAAPYDRIENILLRAFPGMPSPAVPDLDAPKSERFYELRSYEGPTEKLYTNKVKMFNDGDEVGIFDRLDFNAVFYAEVLFGSSMPNLMYMTTFENREERDERWEAFNNDPAWVKLKAMDEYKNNVSKADLIFLRPAEYSDY</sequence>
<dbReference type="InterPro" id="IPR011008">
    <property type="entry name" value="Dimeric_a/b-barrel"/>
</dbReference>
<dbReference type="InterPro" id="IPR012577">
    <property type="entry name" value="NIPSNAP"/>
</dbReference>
<evidence type="ECO:0000259" key="1">
    <source>
        <dbReference type="Pfam" id="PF07978"/>
    </source>
</evidence>
<feature type="domain" description="NIPSNAP" evidence="1">
    <location>
        <begin position="34"/>
        <end position="110"/>
    </location>
</feature>
<dbReference type="Gene3D" id="3.30.70.100">
    <property type="match status" value="2"/>
</dbReference>
<name>A0AA49GMC5_9BACT</name>
<dbReference type="EMBL" id="CP120682">
    <property type="protein sequence ID" value="WKN36033.1"/>
    <property type="molecule type" value="Genomic_DNA"/>
</dbReference>
<protein>
    <submittedName>
        <fullName evidence="2">NIPSNAP family protein</fullName>
    </submittedName>
</protein>
<proteinExistence type="predicted"/>
<dbReference type="AlphaFoldDB" id="A0AA49GMC5"/>
<reference evidence="2" key="2">
    <citation type="journal article" date="2024" name="Antonie Van Leeuwenhoek">
        <title>Roseihalotalea indica gen. nov., sp. nov., a halophilic Bacteroidetes from mesopelagic Southwest Indian Ocean with higher carbohydrate metabolic potential.</title>
        <authorList>
            <person name="Chen B."/>
            <person name="Zhang M."/>
            <person name="Lin D."/>
            <person name="Ye J."/>
            <person name="Tang K."/>
        </authorList>
    </citation>
    <scope>NUCLEOTIDE SEQUENCE</scope>
    <source>
        <strain evidence="2">TK19036</strain>
    </source>
</reference>